<feature type="transmembrane region" description="Helical" evidence="7">
    <location>
        <begin position="489"/>
        <end position="509"/>
    </location>
</feature>
<keyword evidence="10" id="KW-1185">Reference proteome</keyword>
<keyword evidence="5 7" id="KW-0472">Membrane</keyword>
<dbReference type="EMBL" id="AMGY01000008">
    <property type="protein sequence ID" value="EXJ78987.1"/>
    <property type="molecule type" value="Genomic_DNA"/>
</dbReference>
<protein>
    <recommendedName>
        <fullName evidence="8">Major facilitator superfamily (MFS) profile domain-containing protein</fullName>
    </recommendedName>
</protein>
<dbReference type="Pfam" id="PF07690">
    <property type="entry name" value="MFS_1"/>
    <property type="match status" value="1"/>
</dbReference>
<evidence type="ECO:0000313" key="10">
    <source>
        <dbReference type="Proteomes" id="UP000019478"/>
    </source>
</evidence>
<sequence>MNPRTQTPPAPGERSRSPSMVIHVEQTVTVETVYEEPLAADSTARPFGDNSNFYQATVSAASQLARALFSAPTPQSHHIHEHDDDSNLPLTRPQTRKWICTAVLLAMANLITYAVDSMMSVLAPTIAYDIDVQGFQWLLAGPAIGAAATVLAAGQLYAVLPFKAVYTLFVVLLLLGIMSPGFASYMTFLFYTRVLVGVGLAGQQLGALIFLGHNGQFVDKVRRDFYISISTALGFIIGPILGALFSHRHKLWGWGFYAAAMLLALVQIVLIYLLPNKFDMDQNALWNVGDILAWGSWRVVVRIDFLGCVLSFFGILTLLISFNLAGSWIAWSDAYLYVPFGMGGILMLLLCIQQYFQVCASRLTLLFPTRYLRCFKTTALFILTFLTSGIFQAVFAYSALYQLLTRPGPSPISTAFYLLFSFTGPYLIPLIIVPLYFGGGLIKKYPRAASLSLWSVVISVFLVTGTLLLFLNTPARLPPQGLPTIAKQFALACIGFWSAVSLPLAHQILDVFQPIDPPNPRQKHPYHNRSFVLFATYLGAAVALTVTGSMFMHIGPRATLSLLHEYQGQHQPHGIAATPEDARILMLGYTFILQGETPALFAASIRAIENTFGSIFAVPLGFAILMLLLSLGYLIGKLYLDGWKLKTLTESGVPDDWRKAVEHRGRSRTRVEAGGRVTELEERGTSSSANFGTATRTTHVRGPCTPTLP</sequence>
<feature type="transmembrane region" description="Helical" evidence="7">
    <location>
        <begin position="377"/>
        <end position="404"/>
    </location>
</feature>
<dbReference type="InterPro" id="IPR020846">
    <property type="entry name" value="MFS_dom"/>
</dbReference>
<keyword evidence="4 7" id="KW-1133">Transmembrane helix</keyword>
<dbReference type="RefSeq" id="XP_007736775.1">
    <property type="nucleotide sequence ID" value="XM_007738585.1"/>
</dbReference>
<dbReference type="InterPro" id="IPR036259">
    <property type="entry name" value="MFS_trans_sf"/>
</dbReference>
<dbReference type="HOGENOM" id="CLU_389315_0_0_1"/>
<feature type="transmembrane region" description="Helical" evidence="7">
    <location>
        <begin position="251"/>
        <end position="274"/>
    </location>
</feature>
<dbReference type="SUPFAM" id="SSF103473">
    <property type="entry name" value="MFS general substrate transporter"/>
    <property type="match status" value="1"/>
</dbReference>
<evidence type="ECO:0000313" key="9">
    <source>
        <dbReference type="EMBL" id="EXJ78987.1"/>
    </source>
</evidence>
<dbReference type="GeneID" id="19172575"/>
<feature type="compositionally biased region" description="Pro residues" evidence="6">
    <location>
        <begin position="1"/>
        <end position="11"/>
    </location>
</feature>
<feature type="transmembrane region" description="Helical" evidence="7">
    <location>
        <begin position="449"/>
        <end position="469"/>
    </location>
</feature>
<gene>
    <name evidence="9" type="ORF">A1O3_08487</name>
</gene>
<dbReference type="Gene3D" id="1.20.1250.20">
    <property type="entry name" value="MFS general substrate transporter like domains"/>
    <property type="match status" value="1"/>
</dbReference>
<feature type="region of interest" description="Disordered" evidence="6">
    <location>
        <begin position="1"/>
        <end position="20"/>
    </location>
</feature>
<keyword evidence="3 7" id="KW-0812">Transmembrane</keyword>
<comment type="caution">
    <text evidence="9">The sequence shown here is derived from an EMBL/GenBank/DDBJ whole genome shotgun (WGS) entry which is preliminary data.</text>
</comment>
<evidence type="ECO:0000256" key="5">
    <source>
        <dbReference type="ARBA" id="ARBA00023136"/>
    </source>
</evidence>
<feature type="compositionally biased region" description="Basic and acidic residues" evidence="6">
    <location>
        <begin position="668"/>
        <end position="684"/>
    </location>
</feature>
<evidence type="ECO:0000259" key="8">
    <source>
        <dbReference type="PROSITE" id="PS50850"/>
    </source>
</evidence>
<feature type="transmembrane region" description="Helical" evidence="7">
    <location>
        <begin position="194"/>
        <end position="213"/>
    </location>
</feature>
<evidence type="ECO:0000256" key="7">
    <source>
        <dbReference type="SAM" id="Phobius"/>
    </source>
</evidence>
<reference evidence="9 10" key="1">
    <citation type="submission" date="2013-03" db="EMBL/GenBank/DDBJ databases">
        <title>The Genome Sequence of Capronia epimyces CBS 606.96.</title>
        <authorList>
            <consortium name="The Broad Institute Genomics Platform"/>
            <person name="Cuomo C."/>
            <person name="de Hoog S."/>
            <person name="Gorbushina A."/>
            <person name="Walker B."/>
            <person name="Young S.K."/>
            <person name="Zeng Q."/>
            <person name="Gargeya S."/>
            <person name="Fitzgerald M."/>
            <person name="Haas B."/>
            <person name="Abouelleil A."/>
            <person name="Allen A.W."/>
            <person name="Alvarado L."/>
            <person name="Arachchi H.M."/>
            <person name="Berlin A.M."/>
            <person name="Chapman S.B."/>
            <person name="Gainer-Dewar J."/>
            <person name="Goldberg J."/>
            <person name="Griggs A."/>
            <person name="Gujja S."/>
            <person name="Hansen M."/>
            <person name="Howarth C."/>
            <person name="Imamovic A."/>
            <person name="Ireland A."/>
            <person name="Larimer J."/>
            <person name="McCowan C."/>
            <person name="Murphy C."/>
            <person name="Pearson M."/>
            <person name="Poon T.W."/>
            <person name="Priest M."/>
            <person name="Roberts A."/>
            <person name="Saif S."/>
            <person name="Shea T."/>
            <person name="Sisk P."/>
            <person name="Sykes S."/>
            <person name="Wortman J."/>
            <person name="Nusbaum C."/>
            <person name="Birren B."/>
        </authorList>
    </citation>
    <scope>NUCLEOTIDE SEQUENCE [LARGE SCALE GENOMIC DNA]</scope>
    <source>
        <strain evidence="9 10">CBS 606.96</strain>
    </source>
</reference>
<feature type="transmembrane region" description="Helical" evidence="7">
    <location>
        <begin position="615"/>
        <end position="636"/>
    </location>
</feature>
<evidence type="ECO:0000256" key="4">
    <source>
        <dbReference type="ARBA" id="ARBA00022989"/>
    </source>
</evidence>
<dbReference type="InterPro" id="IPR011701">
    <property type="entry name" value="MFS"/>
</dbReference>
<dbReference type="GO" id="GO:0022857">
    <property type="term" value="F:transmembrane transporter activity"/>
    <property type="evidence" value="ECO:0007669"/>
    <property type="project" value="InterPro"/>
</dbReference>
<dbReference type="Proteomes" id="UP000019478">
    <property type="component" value="Unassembled WGS sequence"/>
</dbReference>
<dbReference type="OrthoDB" id="4157088at2759"/>
<feature type="transmembrane region" description="Helical" evidence="7">
    <location>
        <begin position="305"/>
        <end position="330"/>
    </location>
</feature>
<name>W9XEQ7_9EURO</name>
<dbReference type="PANTHER" id="PTHR23501">
    <property type="entry name" value="MAJOR FACILITATOR SUPERFAMILY"/>
    <property type="match status" value="1"/>
</dbReference>
<dbReference type="PANTHER" id="PTHR23501:SF191">
    <property type="entry name" value="VACUOLAR BASIC AMINO ACID TRANSPORTER 4"/>
    <property type="match status" value="1"/>
</dbReference>
<feature type="transmembrane region" description="Helical" evidence="7">
    <location>
        <begin position="530"/>
        <end position="554"/>
    </location>
</feature>
<dbReference type="GO" id="GO:0005886">
    <property type="term" value="C:plasma membrane"/>
    <property type="evidence" value="ECO:0007669"/>
    <property type="project" value="TreeGrafter"/>
</dbReference>
<feature type="transmembrane region" description="Helical" evidence="7">
    <location>
        <begin position="165"/>
        <end position="188"/>
    </location>
</feature>
<feature type="transmembrane region" description="Helical" evidence="7">
    <location>
        <begin position="225"/>
        <end position="245"/>
    </location>
</feature>
<evidence type="ECO:0000256" key="2">
    <source>
        <dbReference type="ARBA" id="ARBA00022448"/>
    </source>
</evidence>
<evidence type="ECO:0000256" key="3">
    <source>
        <dbReference type="ARBA" id="ARBA00022692"/>
    </source>
</evidence>
<feature type="transmembrane region" description="Helical" evidence="7">
    <location>
        <begin position="416"/>
        <end position="437"/>
    </location>
</feature>
<feature type="region of interest" description="Disordered" evidence="6">
    <location>
        <begin position="668"/>
        <end position="709"/>
    </location>
</feature>
<dbReference type="PROSITE" id="PS50850">
    <property type="entry name" value="MFS"/>
    <property type="match status" value="1"/>
</dbReference>
<dbReference type="eggNOG" id="KOG0254">
    <property type="taxonomic scope" value="Eukaryota"/>
</dbReference>
<feature type="transmembrane region" description="Helical" evidence="7">
    <location>
        <begin position="135"/>
        <end position="158"/>
    </location>
</feature>
<proteinExistence type="predicted"/>
<accession>W9XEQ7</accession>
<feature type="domain" description="Major facilitator superfamily (MFS) profile" evidence="8">
    <location>
        <begin position="101"/>
        <end position="638"/>
    </location>
</feature>
<dbReference type="GO" id="GO:0012505">
    <property type="term" value="C:endomembrane system"/>
    <property type="evidence" value="ECO:0007669"/>
    <property type="project" value="UniProtKB-SubCell"/>
</dbReference>
<evidence type="ECO:0000256" key="1">
    <source>
        <dbReference type="ARBA" id="ARBA00004127"/>
    </source>
</evidence>
<feature type="transmembrane region" description="Helical" evidence="7">
    <location>
        <begin position="336"/>
        <end position="356"/>
    </location>
</feature>
<comment type="subcellular location">
    <subcellularLocation>
        <location evidence="1">Endomembrane system</location>
        <topology evidence="1">Multi-pass membrane protein</topology>
    </subcellularLocation>
</comment>
<evidence type="ECO:0000256" key="6">
    <source>
        <dbReference type="SAM" id="MobiDB-lite"/>
    </source>
</evidence>
<keyword evidence="2" id="KW-0813">Transport</keyword>
<feature type="compositionally biased region" description="Polar residues" evidence="6">
    <location>
        <begin position="685"/>
        <end position="697"/>
    </location>
</feature>
<dbReference type="AlphaFoldDB" id="W9XEQ7"/>
<feature type="transmembrane region" description="Helical" evidence="7">
    <location>
        <begin position="98"/>
        <end position="115"/>
    </location>
</feature>
<organism evidence="9 10">
    <name type="scientific">Capronia epimyces CBS 606.96</name>
    <dbReference type="NCBI Taxonomy" id="1182542"/>
    <lineage>
        <taxon>Eukaryota</taxon>
        <taxon>Fungi</taxon>
        <taxon>Dikarya</taxon>
        <taxon>Ascomycota</taxon>
        <taxon>Pezizomycotina</taxon>
        <taxon>Eurotiomycetes</taxon>
        <taxon>Chaetothyriomycetidae</taxon>
        <taxon>Chaetothyriales</taxon>
        <taxon>Herpotrichiellaceae</taxon>
        <taxon>Capronia</taxon>
    </lineage>
</organism>